<feature type="transmembrane region" description="Helical" evidence="1">
    <location>
        <begin position="357"/>
        <end position="376"/>
    </location>
</feature>
<feature type="transmembrane region" description="Helical" evidence="1">
    <location>
        <begin position="560"/>
        <end position="581"/>
    </location>
</feature>
<keyword evidence="1" id="KW-1133">Transmembrane helix</keyword>
<evidence type="ECO:0000256" key="1">
    <source>
        <dbReference type="SAM" id="Phobius"/>
    </source>
</evidence>
<dbReference type="EMBL" id="JBJQOH010000001">
    <property type="protein sequence ID" value="KAL3701447.1"/>
    <property type="molecule type" value="Genomic_DNA"/>
</dbReference>
<proteinExistence type="predicted"/>
<comment type="caution">
    <text evidence="2">The sequence shown here is derived from an EMBL/GenBank/DDBJ whole genome shotgun (WGS) entry which is preliminary data.</text>
</comment>
<dbReference type="Proteomes" id="UP001633002">
    <property type="component" value="Unassembled WGS sequence"/>
</dbReference>
<feature type="transmembrane region" description="Helical" evidence="1">
    <location>
        <begin position="444"/>
        <end position="465"/>
    </location>
</feature>
<dbReference type="InterPro" id="IPR007720">
    <property type="entry name" value="PigQ/GPI1"/>
</dbReference>
<organism evidence="2 3">
    <name type="scientific">Riccia sorocarpa</name>
    <dbReference type="NCBI Taxonomy" id="122646"/>
    <lineage>
        <taxon>Eukaryota</taxon>
        <taxon>Viridiplantae</taxon>
        <taxon>Streptophyta</taxon>
        <taxon>Embryophyta</taxon>
        <taxon>Marchantiophyta</taxon>
        <taxon>Marchantiopsida</taxon>
        <taxon>Marchantiidae</taxon>
        <taxon>Marchantiales</taxon>
        <taxon>Ricciaceae</taxon>
        <taxon>Riccia</taxon>
    </lineage>
</organism>
<sequence length="712" mass="79650">MAKAKRTLEHCRVWLPQQLCILPKEKRLLLMVGWVSEGVDFIDLVIAAGVPTLDDCSVDVAGLQRCLESAESKLPAGLRKERKLCVIGEYHTFREYGDQENRSEAVDASAESKYLQDDQRLLSSLRSIHRANRFWAVFMGNKCCGRGKNLNRVPTLYRVIQDDSHVAPLNTHIILYNQPKLGSHYYSCVPWTSAHQHSSSVQLSADRRVKKPIWLSTLEERKTPQDIDAIMMELNCASFVDQKVQEGTATSTQSGRKHAVQVARIHSKKMIAPLITVWATFLYCIARSLLPLLALPPTKVPLLPDLMEKSMLLQIMRIRSRQLMAWPFLLRWGGLGPEQPNVSKADTVAVPKHSTSVGLLIDKIAGVIVGSLVLSYHSRILRFLMDFGGNLTNDVLRTGCVWLMGVPAGFKINTELAAVFGTLSLHWIQTWSTLLVTSVPAIKVLLVVMGLCGIVMGFTVLAALVADVVSLSTIHVLTLHDAISFIYSNQLRALAALFRLFRGRKRNVLRGRLDSFDCSVEQLLVGSLMFTPLLLLLPTTSVYYTFFSIIFMMISSIRLTIQYVVSIFLSFPFYEVIIWLLHPKRFPSGVWLRMVQLEARMNEKPCTVEQGCQQYSLGTVSLLEKSLSAGSDTESDIRNGRVGSENGKDTKQSMTLLSELQIRSASVGELLKPFIATHYSSLRWSPVATVAYKIVSGERYGSRIESVLSFLC</sequence>
<protein>
    <recommendedName>
        <fullName evidence="4">N-acetylglucosaminyl transferase component</fullName>
    </recommendedName>
</protein>
<evidence type="ECO:0000313" key="3">
    <source>
        <dbReference type="Proteomes" id="UP001633002"/>
    </source>
</evidence>
<dbReference type="AlphaFoldDB" id="A0ABD3ICR5"/>
<keyword evidence="1" id="KW-0812">Transmembrane</keyword>
<evidence type="ECO:0008006" key="4">
    <source>
        <dbReference type="Google" id="ProtNLM"/>
    </source>
</evidence>
<keyword evidence="1" id="KW-0472">Membrane</keyword>
<dbReference type="PANTHER" id="PTHR47555:SF2">
    <property type="entry name" value="N-ACETYLGLUCOSAMINYL TRANSFERASE COMPONENT FAMILY PROTEIN _ GPI1 FAMILY PROTEIN"/>
    <property type="match status" value="1"/>
</dbReference>
<evidence type="ECO:0000313" key="2">
    <source>
        <dbReference type="EMBL" id="KAL3701447.1"/>
    </source>
</evidence>
<gene>
    <name evidence="2" type="ORF">R1sor_019469</name>
</gene>
<reference evidence="2 3" key="1">
    <citation type="submission" date="2024-09" db="EMBL/GenBank/DDBJ databases">
        <title>Chromosome-scale assembly of Riccia sorocarpa.</title>
        <authorList>
            <person name="Paukszto L."/>
        </authorList>
    </citation>
    <scope>NUCLEOTIDE SEQUENCE [LARGE SCALE GENOMIC DNA]</scope>
    <source>
        <strain evidence="2">LP-2024</strain>
        <tissue evidence="2">Aerial parts of the thallus</tissue>
    </source>
</reference>
<dbReference type="Pfam" id="PF05024">
    <property type="entry name" value="Gpi1"/>
    <property type="match status" value="1"/>
</dbReference>
<name>A0ABD3ICR5_9MARC</name>
<keyword evidence="3" id="KW-1185">Reference proteome</keyword>
<feature type="transmembrane region" description="Helical" evidence="1">
    <location>
        <begin position="523"/>
        <end position="554"/>
    </location>
</feature>
<dbReference type="PANTHER" id="PTHR47555">
    <property type="entry name" value="N-ACETYLGLUCOSAMINYL TRANSFERASE COMPONENT FAMILY PROTEIN / GPI1 FAMILY PROTEIN"/>
    <property type="match status" value="1"/>
</dbReference>
<feature type="transmembrane region" description="Helical" evidence="1">
    <location>
        <begin position="271"/>
        <end position="294"/>
    </location>
</feature>
<accession>A0ABD3ICR5</accession>